<proteinExistence type="inferred from homology"/>
<feature type="binding site" evidence="8">
    <location>
        <position position="251"/>
    </location>
    <ligand>
        <name>NADP(+)</name>
        <dbReference type="ChEBI" id="CHEBI:58349"/>
    </ligand>
</feature>
<dbReference type="Gene3D" id="3.40.50.720">
    <property type="entry name" value="NAD(P)-binding Rossmann-like Domain"/>
    <property type="match status" value="1"/>
</dbReference>
<feature type="active site" description="Proton acceptor" evidence="8">
    <location>
        <position position="73"/>
    </location>
</feature>
<feature type="domain" description="SDH C-terminal" evidence="11">
    <location>
        <begin position="251"/>
        <end position="280"/>
    </location>
</feature>
<evidence type="ECO:0000256" key="6">
    <source>
        <dbReference type="ARBA" id="ARBA00023141"/>
    </source>
</evidence>
<keyword evidence="13" id="KW-1185">Reference proteome</keyword>
<comment type="caution">
    <text evidence="8">Lacks conserved residue(s) required for the propagation of feature annotation.</text>
</comment>
<gene>
    <name evidence="8 12" type="primary">aroE</name>
    <name evidence="12" type="ORF">GCM10008961_14440</name>
</gene>
<dbReference type="Proteomes" id="UP000620633">
    <property type="component" value="Unassembled WGS sequence"/>
</dbReference>
<keyword evidence="4 8" id="KW-0521">NADP</keyword>
<dbReference type="HAMAP" id="MF_00222">
    <property type="entry name" value="Shikimate_DH_AroE"/>
    <property type="match status" value="1"/>
</dbReference>
<feature type="binding site" evidence="8">
    <location>
        <begin position="157"/>
        <end position="162"/>
    </location>
    <ligand>
        <name>NADP(+)</name>
        <dbReference type="ChEBI" id="CHEBI:58349"/>
    </ligand>
</feature>
<keyword evidence="6 8" id="KW-0057">Aromatic amino acid biosynthesis</keyword>
<organism evidence="12 13">
    <name type="scientific">Deinococcus knuensis</name>
    <dbReference type="NCBI Taxonomy" id="1837380"/>
    <lineage>
        <taxon>Bacteria</taxon>
        <taxon>Thermotogati</taxon>
        <taxon>Deinococcota</taxon>
        <taxon>Deinococci</taxon>
        <taxon>Deinococcales</taxon>
        <taxon>Deinococcaceae</taxon>
        <taxon>Deinococcus</taxon>
    </lineage>
</organism>
<evidence type="ECO:0000256" key="7">
    <source>
        <dbReference type="ARBA" id="ARBA00049442"/>
    </source>
</evidence>
<keyword evidence="3 8" id="KW-0028">Amino-acid biosynthesis</keyword>
<dbReference type="Pfam" id="PF01488">
    <property type="entry name" value="Shikimate_DH"/>
    <property type="match status" value="1"/>
</dbReference>
<evidence type="ECO:0000256" key="5">
    <source>
        <dbReference type="ARBA" id="ARBA00023002"/>
    </source>
</evidence>
<dbReference type="Pfam" id="PF18317">
    <property type="entry name" value="SDH_C"/>
    <property type="match status" value="1"/>
</dbReference>
<dbReference type="CDD" id="cd01065">
    <property type="entry name" value="NAD_bind_Shikimate_DH"/>
    <property type="match status" value="1"/>
</dbReference>
<reference evidence="13" key="1">
    <citation type="journal article" date="2019" name="Int. J. Syst. Evol. Microbiol.">
        <title>The Global Catalogue of Microorganisms (GCM) 10K type strain sequencing project: providing services to taxonomists for standard genome sequencing and annotation.</title>
        <authorList>
            <consortium name="The Broad Institute Genomics Platform"/>
            <consortium name="The Broad Institute Genome Sequencing Center for Infectious Disease"/>
            <person name="Wu L."/>
            <person name="Ma J."/>
        </authorList>
    </citation>
    <scope>NUCLEOTIDE SEQUENCE [LARGE SCALE GENOMIC DNA]</scope>
    <source>
        <strain evidence="13">JCM 31406</strain>
    </source>
</reference>
<dbReference type="InterPro" id="IPR041121">
    <property type="entry name" value="SDH_C"/>
</dbReference>
<evidence type="ECO:0000256" key="2">
    <source>
        <dbReference type="ARBA" id="ARBA00012962"/>
    </source>
</evidence>
<evidence type="ECO:0000313" key="13">
    <source>
        <dbReference type="Proteomes" id="UP000620633"/>
    </source>
</evidence>
<dbReference type="SUPFAM" id="SSF53223">
    <property type="entry name" value="Aminoacid dehydrogenase-like, N-terminal domain"/>
    <property type="match status" value="1"/>
</dbReference>
<evidence type="ECO:0000259" key="11">
    <source>
        <dbReference type="Pfam" id="PF18317"/>
    </source>
</evidence>
<accession>A0ABQ2SGJ7</accession>
<comment type="catalytic activity">
    <reaction evidence="7 8">
        <text>shikimate + NADP(+) = 3-dehydroshikimate + NADPH + H(+)</text>
        <dbReference type="Rhea" id="RHEA:17737"/>
        <dbReference type="ChEBI" id="CHEBI:15378"/>
        <dbReference type="ChEBI" id="CHEBI:16630"/>
        <dbReference type="ChEBI" id="CHEBI:36208"/>
        <dbReference type="ChEBI" id="CHEBI:57783"/>
        <dbReference type="ChEBI" id="CHEBI:58349"/>
        <dbReference type="EC" id="1.1.1.25"/>
    </reaction>
</comment>
<evidence type="ECO:0000256" key="3">
    <source>
        <dbReference type="ARBA" id="ARBA00022605"/>
    </source>
</evidence>
<feature type="binding site" evidence="8">
    <location>
        <begin position="22"/>
        <end position="24"/>
    </location>
    <ligand>
        <name>shikimate</name>
        <dbReference type="ChEBI" id="CHEBI:36208"/>
    </ligand>
</feature>
<feature type="domain" description="Shikimate dehydrogenase substrate binding N-terminal" evidence="10">
    <location>
        <begin position="14"/>
        <end position="96"/>
    </location>
</feature>
<feature type="binding site" evidence="8">
    <location>
        <position position="69"/>
    </location>
    <ligand>
        <name>shikimate</name>
        <dbReference type="ChEBI" id="CHEBI:36208"/>
    </ligand>
</feature>
<dbReference type="InterPro" id="IPR036291">
    <property type="entry name" value="NAD(P)-bd_dom_sf"/>
</dbReference>
<comment type="similarity">
    <text evidence="8">Belongs to the shikimate dehydrogenase family.</text>
</comment>
<dbReference type="EMBL" id="BMQO01000004">
    <property type="protein sequence ID" value="GGS23983.1"/>
    <property type="molecule type" value="Genomic_DNA"/>
</dbReference>
<evidence type="ECO:0000256" key="1">
    <source>
        <dbReference type="ARBA" id="ARBA00004871"/>
    </source>
</evidence>
<keyword evidence="5 8" id="KW-0560">Oxidoreductase</keyword>
<evidence type="ECO:0000256" key="8">
    <source>
        <dbReference type="HAMAP-Rule" id="MF_00222"/>
    </source>
</evidence>
<dbReference type="PANTHER" id="PTHR21089:SF1">
    <property type="entry name" value="BIFUNCTIONAL 3-DEHYDROQUINATE DEHYDRATASE_SHIKIMATE DEHYDROGENASE, CHLOROPLASTIC"/>
    <property type="match status" value="1"/>
</dbReference>
<comment type="subunit">
    <text evidence="8">Homodimer.</text>
</comment>
<dbReference type="InterPro" id="IPR006151">
    <property type="entry name" value="Shikm_DH/Glu-tRNA_Rdtase"/>
</dbReference>
<comment type="caution">
    <text evidence="12">The sequence shown here is derived from an EMBL/GenBank/DDBJ whole genome shotgun (WGS) entry which is preliminary data.</text>
</comment>
<protein>
    <recommendedName>
        <fullName evidence="2 8">Shikimate dehydrogenase (NADP(+))</fullName>
        <shortName evidence="8">SDH</shortName>
        <ecNumber evidence="2 8">1.1.1.25</ecNumber>
    </recommendedName>
</protein>
<dbReference type="InterPro" id="IPR013708">
    <property type="entry name" value="Shikimate_DH-bd_N"/>
</dbReference>
<dbReference type="InterPro" id="IPR011342">
    <property type="entry name" value="Shikimate_DH"/>
</dbReference>
<evidence type="ECO:0000313" key="12">
    <source>
        <dbReference type="EMBL" id="GGS23983.1"/>
    </source>
</evidence>
<dbReference type="InterPro" id="IPR046346">
    <property type="entry name" value="Aminoacid_DH-like_N_sf"/>
</dbReference>
<evidence type="ECO:0000259" key="9">
    <source>
        <dbReference type="Pfam" id="PF01488"/>
    </source>
</evidence>
<feature type="binding site" evidence="8">
    <location>
        <position position="109"/>
    </location>
    <ligand>
        <name>shikimate</name>
        <dbReference type="ChEBI" id="CHEBI:36208"/>
    </ligand>
</feature>
<feature type="binding site" evidence="8">
    <location>
        <position position="230"/>
    </location>
    <ligand>
        <name>shikimate</name>
        <dbReference type="ChEBI" id="CHEBI:36208"/>
    </ligand>
</feature>
<dbReference type="EC" id="1.1.1.25" evidence="2 8"/>
<comment type="function">
    <text evidence="8">Involved in the biosynthesis of the chorismate, which leads to the biosynthesis of aromatic amino acids. Catalyzes the reversible NADPH linked reduction of 3-dehydroshikimate (DHSA) to yield shikimate (SA).</text>
</comment>
<dbReference type="PANTHER" id="PTHR21089">
    <property type="entry name" value="SHIKIMATE DEHYDROGENASE"/>
    <property type="match status" value="1"/>
</dbReference>
<feature type="binding site" evidence="8">
    <location>
        <position position="228"/>
    </location>
    <ligand>
        <name>NADP(+)</name>
        <dbReference type="ChEBI" id="CHEBI:58349"/>
    </ligand>
</feature>
<evidence type="ECO:0000256" key="4">
    <source>
        <dbReference type="ARBA" id="ARBA00022857"/>
    </source>
</evidence>
<comment type="pathway">
    <text evidence="1 8">Metabolic intermediate biosynthesis; chorismate biosynthesis; chorismate from D-erythrose 4-phosphate and phosphoenolpyruvate: step 4/7.</text>
</comment>
<feature type="domain" description="Quinate/shikimate 5-dehydrogenase/glutamyl-tRNA reductase" evidence="9">
    <location>
        <begin position="127"/>
        <end position="183"/>
    </location>
</feature>
<dbReference type="InterPro" id="IPR022893">
    <property type="entry name" value="Shikimate_DH_fam"/>
</dbReference>
<sequence length="294" mass="30648">MSLPDGTPAFHAFLYADPAAHSLSPRMHRAAFAHAGLNGTYDALRVAPADLPGAVEALRRPGVLGANLSLPHKEAALPLLDSLSRAARAVGAVNTIVHRDGQLHGDNTDSPGLRDALYDAGYIWEEGAEVIVLGAGGAARAAVHALNCGGQNVTVVNRTLERAQAIAADWHAPDAHFQVTALPAHAAPWESAALVVNASSAGLNDPDQTPLDATFLTRLPARTLVYDMVYKPAETRLMREARAAGLNAENGLGMLAHQARLAFRAWTGADVPVSVFLNALTDLTDPGPAPAGSA</sequence>
<name>A0ABQ2SGJ7_9DEIO</name>
<dbReference type="Pfam" id="PF08501">
    <property type="entry name" value="Shikimate_dh_N"/>
    <property type="match status" value="1"/>
</dbReference>
<feature type="binding site" evidence="8">
    <location>
        <begin position="134"/>
        <end position="138"/>
    </location>
    <ligand>
        <name>NADP(+)</name>
        <dbReference type="ChEBI" id="CHEBI:58349"/>
    </ligand>
</feature>
<dbReference type="NCBIfam" id="TIGR00507">
    <property type="entry name" value="aroE"/>
    <property type="match status" value="1"/>
</dbReference>
<feature type="binding site" evidence="8">
    <location>
        <position position="94"/>
    </location>
    <ligand>
        <name>shikimate</name>
        <dbReference type="ChEBI" id="CHEBI:36208"/>
    </ligand>
</feature>
<dbReference type="Gene3D" id="3.40.50.10860">
    <property type="entry name" value="Leucine Dehydrogenase, chain A, domain 1"/>
    <property type="match status" value="1"/>
</dbReference>
<feature type="binding site" evidence="8">
    <location>
        <position position="258"/>
    </location>
    <ligand>
        <name>shikimate</name>
        <dbReference type="ChEBI" id="CHEBI:36208"/>
    </ligand>
</feature>
<dbReference type="SUPFAM" id="SSF51735">
    <property type="entry name" value="NAD(P)-binding Rossmann-fold domains"/>
    <property type="match status" value="1"/>
</dbReference>
<evidence type="ECO:0000259" key="10">
    <source>
        <dbReference type="Pfam" id="PF08501"/>
    </source>
</evidence>